<accession>A0AAC8QJ11</accession>
<dbReference type="Gene3D" id="2.40.40.20">
    <property type="match status" value="1"/>
</dbReference>
<dbReference type="InterPro" id="IPR006657">
    <property type="entry name" value="MoPterin_dinucl-bd_dom"/>
</dbReference>
<evidence type="ECO:0000313" key="2">
    <source>
        <dbReference type="EMBL" id="AKJ08486.1"/>
    </source>
</evidence>
<reference evidence="2 3" key="1">
    <citation type="submission" date="2015-05" db="EMBL/GenBank/DDBJ databases">
        <title>Genome assembly of Archangium gephyra DSM 2261.</title>
        <authorList>
            <person name="Sharma G."/>
            <person name="Subramanian S."/>
        </authorList>
    </citation>
    <scope>NUCLEOTIDE SEQUENCE [LARGE SCALE GENOMIC DNA]</scope>
    <source>
        <strain evidence="2 3">DSM 2261</strain>
    </source>
</reference>
<protein>
    <submittedName>
        <fullName evidence="2">Periplasmic nitrate reductase</fullName>
    </submittedName>
</protein>
<feature type="domain" description="Molybdopterin dinucleotide-binding" evidence="1">
    <location>
        <begin position="60"/>
        <end position="108"/>
    </location>
</feature>
<gene>
    <name evidence="2" type="ORF">AA314_10112</name>
</gene>
<name>A0AAC8QJ11_9BACT</name>
<dbReference type="GO" id="GO:0016491">
    <property type="term" value="F:oxidoreductase activity"/>
    <property type="evidence" value="ECO:0007669"/>
    <property type="project" value="InterPro"/>
</dbReference>
<dbReference type="EMBL" id="CP011509">
    <property type="protein sequence ID" value="AKJ08486.1"/>
    <property type="molecule type" value="Genomic_DNA"/>
</dbReference>
<organism evidence="2 3">
    <name type="scientific">Archangium gephyra</name>
    <dbReference type="NCBI Taxonomy" id="48"/>
    <lineage>
        <taxon>Bacteria</taxon>
        <taxon>Pseudomonadati</taxon>
        <taxon>Myxococcota</taxon>
        <taxon>Myxococcia</taxon>
        <taxon>Myxococcales</taxon>
        <taxon>Cystobacterineae</taxon>
        <taxon>Archangiaceae</taxon>
        <taxon>Archangium</taxon>
    </lineage>
</organism>
<proteinExistence type="predicted"/>
<dbReference type="InterPro" id="IPR009010">
    <property type="entry name" value="Asp_de-COase-like_dom_sf"/>
</dbReference>
<dbReference type="AlphaFoldDB" id="A0AAC8QJ11"/>
<dbReference type="KEGG" id="age:AA314_10112"/>
<evidence type="ECO:0000259" key="1">
    <source>
        <dbReference type="Pfam" id="PF01568"/>
    </source>
</evidence>
<dbReference type="Proteomes" id="UP000035579">
    <property type="component" value="Chromosome"/>
</dbReference>
<dbReference type="SUPFAM" id="SSF50692">
    <property type="entry name" value="ADC-like"/>
    <property type="match status" value="1"/>
</dbReference>
<sequence>MWPCPSEDHPGTCHRYVPGKDPLAKKEGRIDFYARPDGRAIVYLSEQGPFREALTGDYPMILTTGRRLEHWHTATLTGRIPQLQGVDMDYLEMHPGDAAVMGVNEGTWCR</sequence>
<evidence type="ECO:0000313" key="3">
    <source>
        <dbReference type="Proteomes" id="UP000035579"/>
    </source>
</evidence>
<dbReference type="GO" id="GO:0043546">
    <property type="term" value="F:molybdopterin cofactor binding"/>
    <property type="evidence" value="ECO:0007669"/>
    <property type="project" value="InterPro"/>
</dbReference>
<dbReference type="Pfam" id="PF01568">
    <property type="entry name" value="Molydop_binding"/>
    <property type="match status" value="1"/>
</dbReference>